<dbReference type="Proteomes" id="UP000799439">
    <property type="component" value="Unassembled WGS sequence"/>
</dbReference>
<gene>
    <name evidence="2" type="ORF">K461DRAFT_4370</name>
</gene>
<comment type="caution">
    <text evidence="2">The sequence shown here is derived from an EMBL/GenBank/DDBJ whole genome shotgun (WGS) entry which is preliminary data.</text>
</comment>
<accession>A0A9P4MP21</accession>
<evidence type="ECO:0000313" key="3">
    <source>
        <dbReference type="Proteomes" id="UP000799439"/>
    </source>
</evidence>
<feature type="compositionally biased region" description="Polar residues" evidence="1">
    <location>
        <begin position="12"/>
        <end position="23"/>
    </location>
</feature>
<dbReference type="EMBL" id="ML996081">
    <property type="protein sequence ID" value="KAF2156794.1"/>
    <property type="molecule type" value="Genomic_DNA"/>
</dbReference>
<name>A0A9P4MP21_9PEZI</name>
<organism evidence="2 3">
    <name type="scientific">Myriangium duriaei CBS 260.36</name>
    <dbReference type="NCBI Taxonomy" id="1168546"/>
    <lineage>
        <taxon>Eukaryota</taxon>
        <taxon>Fungi</taxon>
        <taxon>Dikarya</taxon>
        <taxon>Ascomycota</taxon>
        <taxon>Pezizomycotina</taxon>
        <taxon>Dothideomycetes</taxon>
        <taxon>Dothideomycetidae</taxon>
        <taxon>Myriangiales</taxon>
        <taxon>Myriangiaceae</taxon>
        <taxon>Myriangium</taxon>
    </lineage>
</organism>
<reference evidence="2" key="1">
    <citation type="journal article" date="2020" name="Stud. Mycol.">
        <title>101 Dothideomycetes genomes: a test case for predicting lifestyles and emergence of pathogens.</title>
        <authorList>
            <person name="Haridas S."/>
            <person name="Albert R."/>
            <person name="Binder M."/>
            <person name="Bloem J."/>
            <person name="Labutti K."/>
            <person name="Salamov A."/>
            <person name="Andreopoulos B."/>
            <person name="Baker S."/>
            <person name="Barry K."/>
            <person name="Bills G."/>
            <person name="Bluhm B."/>
            <person name="Cannon C."/>
            <person name="Castanera R."/>
            <person name="Culley D."/>
            <person name="Daum C."/>
            <person name="Ezra D."/>
            <person name="Gonzalez J."/>
            <person name="Henrissat B."/>
            <person name="Kuo A."/>
            <person name="Liang C."/>
            <person name="Lipzen A."/>
            <person name="Lutzoni F."/>
            <person name="Magnuson J."/>
            <person name="Mondo S."/>
            <person name="Nolan M."/>
            <person name="Ohm R."/>
            <person name="Pangilinan J."/>
            <person name="Park H.-J."/>
            <person name="Ramirez L."/>
            <person name="Alfaro M."/>
            <person name="Sun H."/>
            <person name="Tritt A."/>
            <person name="Yoshinaga Y."/>
            <person name="Zwiers L.-H."/>
            <person name="Turgeon B."/>
            <person name="Goodwin S."/>
            <person name="Spatafora J."/>
            <person name="Crous P."/>
            <person name="Grigoriev I."/>
        </authorList>
    </citation>
    <scope>NUCLEOTIDE SEQUENCE</scope>
    <source>
        <strain evidence="2">CBS 260.36</strain>
    </source>
</reference>
<dbReference type="AlphaFoldDB" id="A0A9P4MP21"/>
<sequence length="238" mass="27017">MQEYGEQPAILSPTSQEDFQQNKSAAIKKRTPFLLKPLVFLRDEMLDLTRWSYWSYFATPSLGIRRAQSLSAILALEDGGRLAPLRGSFQPGIDPDVISARRRARRMHLEPGKPRNEVEGWPCFRTTALSMLPSELLGHRLNELTWKIIKAPLNILLCRSVLFAYRSQSSDTMVRNKSGFAVVSRGFLETLKDEKWGLIVGKIGLCVALEATISTVVWTGAYWFASSFRARESRRRNP</sequence>
<proteinExistence type="predicted"/>
<evidence type="ECO:0000256" key="1">
    <source>
        <dbReference type="SAM" id="MobiDB-lite"/>
    </source>
</evidence>
<dbReference type="OrthoDB" id="5383784at2759"/>
<keyword evidence="3" id="KW-1185">Reference proteome</keyword>
<evidence type="ECO:0000313" key="2">
    <source>
        <dbReference type="EMBL" id="KAF2156794.1"/>
    </source>
</evidence>
<feature type="region of interest" description="Disordered" evidence="1">
    <location>
        <begin position="1"/>
        <end position="23"/>
    </location>
</feature>
<protein>
    <submittedName>
        <fullName evidence="2">Uncharacterized protein</fullName>
    </submittedName>
</protein>